<reference evidence="2 3" key="1">
    <citation type="submission" date="2024-03" db="EMBL/GenBank/DDBJ databases">
        <title>Draft genome sequence of Pseudonocardia tropica JCM 19149.</title>
        <authorList>
            <person name="Butdee W."/>
            <person name="Duangmal K."/>
        </authorList>
    </citation>
    <scope>NUCLEOTIDE SEQUENCE [LARGE SCALE GENOMIC DNA]</scope>
    <source>
        <strain evidence="2 3">JCM 19149</strain>
    </source>
</reference>
<sequence length="121" mass="13147">MSSRTDAAAAYFDAFAANDHAKILSLLTDDVVWTIHGHRDLQGKEAFDSEIENDAFQGAPQLDVDRLIEAGETVVVPHVGEVRQADGALFRFAACDILTFTGEDLISRVESYVVPLLLPTG</sequence>
<comment type="caution">
    <text evidence="2">The sequence shown here is derived from an EMBL/GenBank/DDBJ whole genome shotgun (WGS) entry which is preliminary data.</text>
</comment>
<dbReference type="EMBL" id="JBEDNP010000025">
    <property type="protein sequence ID" value="MEQ3542147.1"/>
    <property type="molecule type" value="Genomic_DNA"/>
</dbReference>
<feature type="domain" description="SnoaL-like" evidence="1">
    <location>
        <begin position="9"/>
        <end position="107"/>
    </location>
</feature>
<name>A0ABV1K478_9PSEU</name>
<dbReference type="InterPro" id="IPR037401">
    <property type="entry name" value="SnoaL-like"/>
</dbReference>
<dbReference type="Proteomes" id="UP001464923">
    <property type="component" value="Unassembled WGS sequence"/>
</dbReference>
<proteinExistence type="predicted"/>
<dbReference type="RefSeq" id="WP_345647626.1">
    <property type="nucleotide sequence ID" value="NZ_BAABLY010000054.1"/>
</dbReference>
<evidence type="ECO:0000259" key="1">
    <source>
        <dbReference type="Pfam" id="PF12680"/>
    </source>
</evidence>
<protein>
    <submittedName>
        <fullName evidence="2">Nuclear transport factor 2 family protein</fullName>
    </submittedName>
</protein>
<evidence type="ECO:0000313" key="2">
    <source>
        <dbReference type="EMBL" id="MEQ3542147.1"/>
    </source>
</evidence>
<keyword evidence="3" id="KW-1185">Reference proteome</keyword>
<dbReference type="InterPro" id="IPR032710">
    <property type="entry name" value="NTF2-like_dom_sf"/>
</dbReference>
<gene>
    <name evidence="2" type="ORF">WHI96_25360</name>
</gene>
<accession>A0ABV1K478</accession>
<dbReference type="SUPFAM" id="SSF54427">
    <property type="entry name" value="NTF2-like"/>
    <property type="match status" value="1"/>
</dbReference>
<dbReference type="Pfam" id="PF12680">
    <property type="entry name" value="SnoaL_2"/>
    <property type="match status" value="1"/>
</dbReference>
<dbReference type="Gene3D" id="3.10.450.50">
    <property type="match status" value="1"/>
</dbReference>
<organism evidence="2 3">
    <name type="scientific">Pseudonocardia tropica</name>
    <dbReference type="NCBI Taxonomy" id="681289"/>
    <lineage>
        <taxon>Bacteria</taxon>
        <taxon>Bacillati</taxon>
        <taxon>Actinomycetota</taxon>
        <taxon>Actinomycetes</taxon>
        <taxon>Pseudonocardiales</taxon>
        <taxon>Pseudonocardiaceae</taxon>
        <taxon>Pseudonocardia</taxon>
    </lineage>
</organism>
<evidence type="ECO:0000313" key="3">
    <source>
        <dbReference type="Proteomes" id="UP001464923"/>
    </source>
</evidence>